<dbReference type="Proteomes" id="UP000727407">
    <property type="component" value="Unassembled WGS sequence"/>
</dbReference>
<feature type="non-terminal residue" evidence="3">
    <location>
        <position position="1"/>
    </location>
</feature>
<evidence type="ECO:0000256" key="1">
    <source>
        <dbReference type="ARBA" id="ARBA00009024"/>
    </source>
</evidence>
<feature type="region of interest" description="Disordered" evidence="2">
    <location>
        <begin position="1"/>
        <end position="21"/>
    </location>
</feature>
<accession>A0A8J4X574</accession>
<protein>
    <submittedName>
        <fullName evidence="3">Cornifelin A-like</fullName>
    </submittedName>
</protein>
<dbReference type="OrthoDB" id="1045822at2759"/>
<comment type="similarity">
    <text evidence="1">Belongs to the cornifelin family.</text>
</comment>
<reference evidence="3" key="1">
    <citation type="submission" date="2020-07" db="EMBL/GenBank/DDBJ databases">
        <title>Clarias magur genome sequencing, assembly and annotation.</title>
        <authorList>
            <person name="Kushwaha B."/>
            <person name="Kumar R."/>
            <person name="Das P."/>
            <person name="Joshi C.G."/>
            <person name="Kumar D."/>
            <person name="Nagpure N.S."/>
            <person name="Pandey M."/>
            <person name="Agarwal S."/>
            <person name="Srivastava S."/>
            <person name="Singh M."/>
            <person name="Sahoo L."/>
            <person name="Jayasankar P."/>
            <person name="Meher P.K."/>
            <person name="Koringa P.G."/>
            <person name="Iquebal M.A."/>
            <person name="Das S.P."/>
            <person name="Bit A."/>
            <person name="Patnaik S."/>
            <person name="Patel N."/>
            <person name="Shah T.M."/>
            <person name="Hinsu A."/>
            <person name="Jena J.K."/>
        </authorList>
    </citation>
    <scope>NUCLEOTIDE SEQUENCE</scope>
    <source>
        <strain evidence="3">CIFAMagur01</strain>
        <tissue evidence="3">Testis</tissue>
    </source>
</reference>
<dbReference type="AlphaFoldDB" id="A0A8J4X574"/>
<dbReference type="InterPro" id="IPR006461">
    <property type="entry name" value="PLAC_motif_containing"/>
</dbReference>
<dbReference type="Pfam" id="PF04749">
    <property type="entry name" value="PLAC8"/>
    <property type="match status" value="1"/>
</dbReference>
<name>A0A8J4X574_CLAMG</name>
<feature type="non-terminal residue" evidence="3">
    <location>
        <position position="81"/>
    </location>
</feature>
<organism evidence="3 4">
    <name type="scientific">Clarias magur</name>
    <name type="common">Asian catfish</name>
    <name type="synonym">Macropteronotus magur</name>
    <dbReference type="NCBI Taxonomy" id="1594786"/>
    <lineage>
        <taxon>Eukaryota</taxon>
        <taxon>Metazoa</taxon>
        <taxon>Chordata</taxon>
        <taxon>Craniata</taxon>
        <taxon>Vertebrata</taxon>
        <taxon>Euteleostomi</taxon>
        <taxon>Actinopterygii</taxon>
        <taxon>Neopterygii</taxon>
        <taxon>Teleostei</taxon>
        <taxon>Ostariophysi</taxon>
        <taxon>Siluriformes</taxon>
        <taxon>Clariidae</taxon>
        <taxon>Clarias</taxon>
    </lineage>
</organism>
<evidence type="ECO:0000256" key="2">
    <source>
        <dbReference type="SAM" id="MobiDB-lite"/>
    </source>
</evidence>
<sequence length="81" mass="9182">MAVQHQATRAKRSNSSSGWSSGLFDCFSDMGTCFCGMCCLPCLQCKTVSDFGWCFCMPLLDCFLNVSCCFRTKMRERYNID</sequence>
<dbReference type="EMBL" id="QNUK01000089">
    <property type="protein sequence ID" value="KAF5902461.1"/>
    <property type="molecule type" value="Genomic_DNA"/>
</dbReference>
<comment type="caution">
    <text evidence="3">The sequence shown here is derived from an EMBL/GenBank/DDBJ whole genome shotgun (WGS) entry which is preliminary data.</text>
</comment>
<evidence type="ECO:0000313" key="4">
    <source>
        <dbReference type="Proteomes" id="UP000727407"/>
    </source>
</evidence>
<proteinExistence type="inferred from homology"/>
<dbReference type="NCBIfam" id="TIGR01571">
    <property type="entry name" value="A_thal_Cys_rich"/>
    <property type="match status" value="1"/>
</dbReference>
<dbReference type="PANTHER" id="PTHR15907">
    <property type="entry name" value="DUF614 FAMILY PROTEIN-RELATED"/>
    <property type="match status" value="1"/>
</dbReference>
<evidence type="ECO:0000313" key="3">
    <source>
        <dbReference type="EMBL" id="KAF5902461.1"/>
    </source>
</evidence>
<keyword evidence="4" id="KW-1185">Reference proteome</keyword>
<gene>
    <name evidence="3" type="primary">ponzr1</name>
    <name evidence="3" type="ORF">DAT39_007804</name>
</gene>